<proteinExistence type="predicted"/>
<organism evidence="2 3">
    <name type="scientific">Edhazardia aedis (strain USNM 41457)</name>
    <name type="common">Microsporidian parasite</name>
    <dbReference type="NCBI Taxonomy" id="1003232"/>
    <lineage>
        <taxon>Eukaryota</taxon>
        <taxon>Fungi</taxon>
        <taxon>Fungi incertae sedis</taxon>
        <taxon>Microsporidia</taxon>
        <taxon>Edhazardia</taxon>
    </lineage>
</organism>
<reference evidence="3" key="2">
    <citation type="submission" date="2015-07" db="EMBL/GenBank/DDBJ databases">
        <title>Contrasting host-pathogen interactions and genome evolution in two generalist and specialist microsporidian pathogens of mosquitoes.</title>
        <authorList>
            <consortium name="The Broad Institute Genomics Platform"/>
            <consortium name="The Broad Institute Genome Sequencing Center for Infectious Disease"/>
            <person name="Cuomo C.A."/>
            <person name="Sanscrainte N.D."/>
            <person name="Goldberg J.M."/>
            <person name="Heiman D."/>
            <person name="Young S."/>
            <person name="Zeng Q."/>
            <person name="Becnel J.J."/>
            <person name="Birren B.W."/>
        </authorList>
    </citation>
    <scope>NUCLEOTIDE SEQUENCE [LARGE SCALE GENOMIC DNA]</scope>
    <source>
        <strain evidence="3">USNM 41457</strain>
    </source>
</reference>
<dbReference type="InParanoid" id="J9DBQ1"/>
<dbReference type="STRING" id="1003232.J9DBQ1"/>
<dbReference type="AlphaFoldDB" id="J9DBQ1"/>
<dbReference type="VEuPathDB" id="MicrosporidiaDB:EDEG_00939"/>
<sequence>MIICLFYNITFVRGFGKHFNGLDDGHIFGHGGKSHGDHGHDGYDKDGKFGHPMGHHNGYGTHGGDSGKNNLLFTNDVIHHGNGNVYANLDEKPNKLPNTLSVDDIHDKMNDAMNDAHNASIAGKEAERNAELLRASIAAERTRQKNEQIAQLKALDDEAARKEAERPEVLGKKTIPVATFTQESFPLYHHVRDLMAKIKGIQQAEMRVIQAQKTITRLDDITDLVRLNDVAVENPHAYHEFLNAGQARDKSLYIPVLDTGGKFYVSGSSSAHNLGTHDIPLKDKMFADGHSHFSDHGNMTDTDLERGGKAVGPRPKPKQIVPNASKNGEVLINGDPVSNLTDDQIAAAIEPATPIPPLNEPKFSTETTKTLTSTTLPHSTIIRMSTTKL</sequence>
<evidence type="ECO:0000256" key="1">
    <source>
        <dbReference type="SAM" id="MobiDB-lite"/>
    </source>
</evidence>
<reference evidence="2 3" key="1">
    <citation type="submission" date="2011-08" db="EMBL/GenBank/DDBJ databases">
        <authorList>
            <person name="Liu Z.J."/>
            <person name="Shi F.L."/>
            <person name="Lu J.Q."/>
            <person name="Li M."/>
            <person name="Wang Z.L."/>
        </authorList>
    </citation>
    <scope>NUCLEOTIDE SEQUENCE [LARGE SCALE GENOMIC DNA]</scope>
    <source>
        <strain evidence="2 3">USNM 41457</strain>
    </source>
</reference>
<keyword evidence="3" id="KW-1185">Reference proteome</keyword>
<comment type="caution">
    <text evidence="2">The sequence shown here is derived from an EMBL/GenBank/DDBJ whole genome shotgun (WGS) entry which is preliminary data.</text>
</comment>
<evidence type="ECO:0000313" key="3">
    <source>
        <dbReference type="Proteomes" id="UP000003163"/>
    </source>
</evidence>
<name>J9DBQ1_EDHAE</name>
<dbReference type="OrthoDB" id="2196078at2759"/>
<dbReference type="EMBL" id="AFBI03000012">
    <property type="protein sequence ID" value="EJW04919.1"/>
    <property type="molecule type" value="Genomic_DNA"/>
</dbReference>
<dbReference type="Proteomes" id="UP000003163">
    <property type="component" value="Unassembled WGS sequence"/>
</dbReference>
<dbReference type="SMR" id="J9DBQ1"/>
<evidence type="ECO:0000313" key="2">
    <source>
        <dbReference type="EMBL" id="EJW04919.1"/>
    </source>
</evidence>
<gene>
    <name evidence="2" type="ORF">EDEG_00939</name>
</gene>
<dbReference type="OMA" id="PHAYHEF"/>
<protein>
    <submittedName>
        <fullName evidence="2">Uncharacterized protein</fullName>
    </submittedName>
</protein>
<feature type="region of interest" description="Disordered" evidence="1">
    <location>
        <begin position="299"/>
        <end position="337"/>
    </location>
</feature>
<dbReference type="HOGENOM" id="CLU_709853_0_0_1"/>
<accession>J9DBQ1</accession>